<dbReference type="AlphaFoldDB" id="A0A4P9WJL4"/>
<comment type="catalytic activity">
    <reaction evidence="17">
        <text>a 1,2-diacyl-sn-glycero-3-phosphocholine(in) = a 1,2-diacyl-sn-glycero-3-phosphocholine(out)</text>
        <dbReference type="Rhea" id="RHEA:38571"/>
        <dbReference type="ChEBI" id="CHEBI:57643"/>
    </reaction>
</comment>
<dbReference type="GO" id="GO:0061709">
    <property type="term" value="P:reticulophagy"/>
    <property type="evidence" value="ECO:0007669"/>
    <property type="project" value="TreeGrafter"/>
</dbReference>
<evidence type="ECO:0000256" key="10">
    <source>
        <dbReference type="ARBA" id="ARBA00023006"/>
    </source>
</evidence>
<comment type="function">
    <text evidence="18">Phospholipid scramblase involved in autophagy. Cycles between the preautophagosomal structure/phagophore assembly site (PAS) and the cytoplasmic vesicle pool and supplies membrane for the growing autophagosome. Lipid scramblase activity plays a key role in preautophagosomal structure/phagophore assembly by distributing the phospholipids that arrive through ATG2 from the cytoplasmic to the luminal leaflet of the bilayer, thereby driving autophagosomal membrane expansion.</text>
</comment>
<dbReference type="GO" id="GO:0006869">
    <property type="term" value="P:lipid transport"/>
    <property type="evidence" value="ECO:0007669"/>
    <property type="project" value="UniProtKB-KW"/>
</dbReference>
<proteinExistence type="inferred from homology"/>
<feature type="transmembrane region" description="Helical" evidence="18">
    <location>
        <begin position="404"/>
        <end position="427"/>
    </location>
</feature>
<keyword evidence="11" id="KW-0333">Golgi apparatus</keyword>
<accession>A0A4P9WJL4</accession>
<evidence type="ECO:0000256" key="5">
    <source>
        <dbReference type="ARBA" id="ARBA00006185"/>
    </source>
</evidence>
<dbReference type="GO" id="GO:0030659">
    <property type="term" value="C:cytoplasmic vesicle membrane"/>
    <property type="evidence" value="ECO:0007669"/>
    <property type="project" value="UniProtKB-SubCell"/>
</dbReference>
<comment type="similarity">
    <text evidence="5 18">Belongs to the ATG9 family.</text>
</comment>
<dbReference type="PANTHER" id="PTHR13038:SF10">
    <property type="entry name" value="AUTOPHAGY-RELATED PROTEIN 9"/>
    <property type="match status" value="1"/>
</dbReference>
<dbReference type="InterPro" id="IPR007241">
    <property type="entry name" value="Autophagy-rel_prot_9"/>
</dbReference>
<evidence type="ECO:0000256" key="15">
    <source>
        <dbReference type="ARBA" id="ARBA00024615"/>
    </source>
</evidence>
<evidence type="ECO:0000256" key="16">
    <source>
        <dbReference type="ARBA" id="ARBA00024621"/>
    </source>
</evidence>
<dbReference type="GO" id="GO:0000139">
    <property type="term" value="C:Golgi membrane"/>
    <property type="evidence" value="ECO:0007669"/>
    <property type="project" value="UniProtKB-SubCell"/>
</dbReference>
<evidence type="ECO:0000256" key="1">
    <source>
        <dbReference type="ARBA" id="ARBA00004439"/>
    </source>
</evidence>
<feature type="transmembrane region" description="Helical" evidence="18">
    <location>
        <begin position="13"/>
        <end position="35"/>
    </location>
</feature>
<comment type="catalytic activity">
    <reaction evidence="14">
        <text>a 1,2-diacyl-sn-glycero-3-phospho-L-serine(in) = a 1,2-diacyl-sn-glycero-3-phospho-L-serine(out)</text>
        <dbReference type="Rhea" id="RHEA:38663"/>
        <dbReference type="ChEBI" id="CHEBI:57262"/>
    </reaction>
</comment>
<evidence type="ECO:0000256" key="13">
    <source>
        <dbReference type="ARBA" id="ARBA00023136"/>
    </source>
</evidence>
<evidence type="ECO:0000256" key="8">
    <source>
        <dbReference type="ARBA" id="ARBA00022692"/>
    </source>
</evidence>
<evidence type="ECO:0000256" key="12">
    <source>
        <dbReference type="ARBA" id="ARBA00023055"/>
    </source>
</evidence>
<dbReference type="GO" id="GO:0005789">
    <property type="term" value="C:endoplasmic reticulum membrane"/>
    <property type="evidence" value="ECO:0007669"/>
    <property type="project" value="UniProtKB-SubCell"/>
</dbReference>
<feature type="transmembrane region" description="Helical" evidence="18">
    <location>
        <begin position="75"/>
        <end position="92"/>
    </location>
</feature>
<evidence type="ECO:0000256" key="6">
    <source>
        <dbReference type="ARBA" id="ARBA00018074"/>
    </source>
</evidence>
<dbReference type="EMBL" id="KZ994362">
    <property type="protein sequence ID" value="RKO93129.1"/>
    <property type="molecule type" value="Genomic_DNA"/>
</dbReference>
<evidence type="ECO:0000256" key="4">
    <source>
        <dbReference type="ARBA" id="ARBA00004653"/>
    </source>
</evidence>
<reference evidence="20" key="1">
    <citation type="journal article" date="2018" name="Nat. Microbiol.">
        <title>Leveraging single-cell genomics to expand the fungal tree of life.</title>
        <authorList>
            <person name="Ahrendt S.R."/>
            <person name="Quandt C.A."/>
            <person name="Ciobanu D."/>
            <person name="Clum A."/>
            <person name="Salamov A."/>
            <person name="Andreopoulos B."/>
            <person name="Cheng J.F."/>
            <person name="Woyke T."/>
            <person name="Pelin A."/>
            <person name="Henrissat B."/>
            <person name="Reynolds N.K."/>
            <person name="Benny G.L."/>
            <person name="Smith M.E."/>
            <person name="James T.Y."/>
            <person name="Grigoriev I.V."/>
        </authorList>
    </citation>
    <scope>NUCLEOTIDE SEQUENCE [LARGE SCALE GENOMIC DNA]</scope>
</reference>
<keyword evidence="13 18" id="KW-0472">Membrane</keyword>
<keyword evidence="9 18" id="KW-1133">Transmembrane helix</keyword>
<dbReference type="Pfam" id="PF04109">
    <property type="entry name" value="ATG9"/>
    <property type="match status" value="1"/>
</dbReference>
<organism evidence="19 20">
    <name type="scientific">Blyttiomyces helicus</name>
    <dbReference type="NCBI Taxonomy" id="388810"/>
    <lineage>
        <taxon>Eukaryota</taxon>
        <taxon>Fungi</taxon>
        <taxon>Fungi incertae sedis</taxon>
        <taxon>Chytridiomycota</taxon>
        <taxon>Chytridiomycota incertae sedis</taxon>
        <taxon>Chytridiomycetes</taxon>
        <taxon>Chytridiomycetes incertae sedis</taxon>
        <taxon>Blyttiomyces</taxon>
    </lineage>
</organism>
<dbReference type="GO" id="GO:0034727">
    <property type="term" value="P:piecemeal microautophagy of the nucleus"/>
    <property type="evidence" value="ECO:0007669"/>
    <property type="project" value="TreeGrafter"/>
</dbReference>
<evidence type="ECO:0000256" key="17">
    <source>
        <dbReference type="ARBA" id="ARBA00024631"/>
    </source>
</evidence>
<evidence type="ECO:0000256" key="14">
    <source>
        <dbReference type="ARBA" id="ARBA00024479"/>
    </source>
</evidence>
<keyword evidence="8 18" id="KW-0812">Transmembrane</keyword>
<dbReference type="GO" id="GO:0034045">
    <property type="term" value="C:phagophore assembly site membrane"/>
    <property type="evidence" value="ECO:0007669"/>
    <property type="project" value="UniProtKB-SubCell"/>
</dbReference>
<evidence type="ECO:0000256" key="3">
    <source>
        <dbReference type="ARBA" id="ARBA00004511"/>
    </source>
</evidence>
<evidence type="ECO:0000256" key="2">
    <source>
        <dbReference type="ARBA" id="ARBA00004477"/>
    </source>
</evidence>
<evidence type="ECO:0000256" key="9">
    <source>
        <dbReference type="ARBA" id="ARBA00022989"/>
    </source>
</evidence>
<comment type="subcellular location">
    <subcellularLocation>
        <location evidence="1">Cytoplasmic vesicle membrane</location>
        <topology evidence="1">Multi-pass membrane protein</topology>
    </subcellularLocation>
    <subcellularLocation>
        <location evidence="2">Endoplasmic reticulum membrane</location>
        <topology evidence="2">Multi-pass membrane protein</topology>
    </subcellularLocation>
    <subcellularLocation>
        <location evidence="4">Golgi apparatus membrane</location>
        <topology evidence="4">Multi-pass membrane protein</topology>
    </subcellularLocation>
    <subcellularLocation>
        <location evidence="3 18">Preautophagosomal structure membrane</location>
        <topology evidence="3 18">Multi-pass membrane protein</topology>
    </subcellularLocation>
</comment>
<evidence type="ECO:0000313" key="19">
    <source>
        <dbReference type="EMBL" id="RKO93129.1"/>
    </source>
</evidence>
<evidence type="ECO:0000313" key="20">
    <source>
        <dbReference type="Proteomes" id="UP000269721"/>
    </source>
</evidence>
<keyword evidence="7 18" id="KW-0813">Transport</keyword>
<dbReference type="GO" id="GO:0034497">
    <property type="term" value="P:protein localization to phagophore assembly site"/>
    <property type="evidence" value="ECO:0007669"/>
    <property type="project" value="TreeGrafter"/>
</dbReference>
<feature type="transmembrane region" description="Helical" evidence="18">
    <location>
        <begin position="306"/>
        <end position="324"/>
    </location>
</feature>
<feature type="non-terminal residue" evidence="19">
    <location>
        <position position="457"/>
    </location>
</feature>
<name>A0A4P9WJL4_9FUNG</name>
<evidence type="ECO:0000256" key="7">
    <source>
        <dbReference type="ARBA" id="ARBA00022448"/>
    </source>
</evidence>
<dbReference type="Proteomes" id="UP000269721">
    <property type="component" value="Unassembled WGS sequence"/>
</dbReference>
<comment type="catalytic activity">
    <reaction evidence="15">
        <text>a 1,2-diacyl-sn-glycero-3-phosphoethanolamine(in) = a 1,2-diacyl-sn-glycero-3-phosphoethanolamine(out)</text>
        <dbReference type="Rhea" id="RHEA:38895"/>
        <dbReference type="ChEBI" id="CHEBI:64612"/>
    </reaction>
</comment>
<sequence>IENDTFFRQLYDYYLGSGFVCIILSEVCSLLTYLFTITFSTFLATCVDWETIHKTEQEKQVFYTRCMPPQGRNSIVTFSFSMFMIGFSIHAIRRVFYICEMYQIRDVWIGELCLPANTKWVTWQMVIDKYKCKVDGNADEHYIVNRIMRWDNYFIAMLSKNILSLENYSGTLFTKFKEWNLKAVITHARFRSDGILIKDVLKSDRDFEYSQRLRKTFIWYGVINLVLAPFAMCALIVYFIYRYVGEYHRNPKAMGSYAFSPLARWKVRNFNELPHDYVTRLNKIHPRIIEYLAQFSNESWNIISKFVSFVLGATLLITLIVSFFNPELTLSLFLADKPLIFYAGIFGTIYVAIGNTEYVKIYKPDEKYTELISLLDPTPFYGTSPWETMNTSERYAGIRKLFNYRWLVFLHEIISVIYVPFILVLQLPDKSKDIVNFFRDNSHDDKDLGVVCTYGIF</sequence>
<dbReference type="GO" id="GO:0005776">
    <property type="term" value="C:autophagosome"/>
    <property type="evidence" value="ECO:0007669"/>
    <property type="project" value="TreeGrafter"/>
</dbReference>
<dbReference type="GO" id="GO:0000422">
    <property type="term" value="P:autophagy of mitochondrion"/>
    <property type="evidence" value="ECO:0007669"/>
    <property type="project" value="TreeGrafter"/>
</dbReference>
<feature type="transmembrane region" description="Helical" evidence="18">
    <location>
        <begin position="217"/>
        <end position="241"/>
    </location>
</feature>
<comment type="catalytic activity">
    <reaction evidence="16">
        <text>a 1,2-diacyl-sn-glycero-3-phospho-(1D-myo-inositol-3-phosphate)(in) = a 1,2-diacyl-sn-glycero-3-phospho-(1D-myo-inositol-3-phosphate)(out)</text>
        <dbReference type="Rhea" id="RHEA:67920"/>
        <dbReference type="ChEBI" id="CHEBI:58088"/>
    </reaction>
</comment>
<gene>
    <name evidence="19" type="ORF">BDK51DRAFT_6125</name>
</gene>
<feature type="non-terminal residue" evidence="19">
    <location>
        <position position="1"/>
    </location>
</feature>
<keyword evidence="10 18" id="KW-0072">Autophagy</keyword>
<keyword evidence="20" id="KW-1185">Reference proteome</keyword>
<evidence type="ECO:0000256" key="18">
    <source>
        <dbReference type="RuleBase" id="RU364027"/>
    </source>
</evidence>
<protein>
    <recommendedName>
        <fullName evidence="6 18">Autophagy-related protein 9</fullName>
    </recommendedName>
</protein>
<keyword evidence="12 18" id="KW-0445">Lipid transport</keyword>
<dbReference type="OrthoDB" id="2020634at2759"/>
<evidence type="ECO:0000256" key="11">
    <source>
        <dbReference type="ARBA" id="ARBA00023034"/>
    </source>
</evidence>
<dbReference type="PANTHER" id="PTHR13038">
    <property type="entry name" value="APG9 AUTOPHAGY 9"/>
    <property type="match status" value="1"/>
</dbReference>
<feature type="transmembrane region" description="Helical" evidence="18">
    <location>
        <begin position="339"/>
        <end position="359"/>
    </location>
</feature>